<evidence type="ECO:0000313" key="4">
    <source>
        <dbReference type="Proteomes" id="UP000075418"/>
    </source>
</evidence>
<dbReference type="Gene3D" id="2.40.128.690">
    <property type="entry name" value="YycH protein, domain 3-like"/>
    <property type="match status" value="1"/>
</dbReference>
<proteinExistence type="predicted"/>
<feature type="domain" description="Regulatory protein YycH-like" evidence="2">
    <location>
        <begin position="32"/>
        <end position="253"/>
    </location>
</feature>
<dbReference type="Pfam" id="PF09648">
    <property type="entry name" value="YycI"/>
    <property type="match status" value="1"/>
</dbReference>
<name>A0A151A3H7_9STAP</name>
<dbReference type="EMBL" id="LUGM01000002">
    <property type="protein sequence ID" value="KYH13892.1"/>
    <property type="molecule type" value="Genomic_DNA"/>
</dbReference>
<dbReference type="AlphaFoldDB" id="A0A151A3H7"/>
<feature type="transmembrane region" description="Helical" evidence="1">
    <location>
        <begin position="9"/>
        <end position="26"/>
    </location>
</feature>
<sequence length="262" mass="30189">MNWKRAKTLFIFVFILVNISLIIIYIDKVNKSHISESDSDNKVNFKQEEITIPNNLQSVKGVKMQLITARTKDFTDYAKNIKGVESDANGDIAKSDLDHHISVSKDSFTNLKNYIKDNVYKGDSYAMSDVTDDKVILEQTYNAFPIMNNNKAQLTFDLNKHKQATKYKQTAMETIKPSKGENNEKKQVISARSAIESLYYNRYLKHKDEVTQVRLGYYTVVKEPNVQVLEGNWEIKVKHKGQNKTKTYYVEAVSQSPKIIEE</sequence>
<evidence type="ECO:0000259" key="2">
    <source>
        <dbReference type="Pfam" id="PF09648"/>
    </source>
</evidence>
<dbReference type="InterPro" id="IPR018604">
    <property type="entry name" value="YycI-like"/>
</dbReference>
<dbReference type="Proteomes" id="UP000075418">
    <property type="component" value="Unassembled WGS sequence"/>
</dbReference>
<keyword evidence="1" id="KW-1133">Transmembrane helix</keyword>
<evidence type="ECO:0000313" key="3">
    <source>
        <dbReference type="EMBL" id="KYH13892.1"/>
    </source>
</evidence>
<protein>
    <recommendedName>
        <fullName evidence="2">Regulatory protein YycH-like domain-containing protein</fullName>
    </recommendedName>
</protein>
<gene>
    <name evidence="3" type="ORF">A0131_03610</name>
</gene>
<accession>A0A151A3H7</accession>
<evidence type="ECO:0000256" key="1">
    <source>
        <dbReference type="SAM" id="Phobius"/>
    </source>
</evidence>
<dbReference type="RefSeq" id="WP_061854121.1">
    <property type="nucleotide sequence ID" value="NZ_LUGM01000002.1"/>
</dbReference>
<keyword evidence="1" id="KW-0472">Membrane</keyword>
<dbReference type="GO" id="GO:0016020">
    <property type="term" value="C:membrane"/>
    <property type="evidence" value="ECO:0007669"/>
    <property type="project" value="InterPro"/>
</dbReference>
<reference evidence="3 4" key="1">
    <citation type="submission" date="2016-02" db="EMBL/GenBank/DDBJ databases">
        <title>Draft genome sequence of hydrocarbon degrading Staphylococcus saprophyticus Strain CNV2, isolated from crude-oil contaminated soil from Noonmati Oil Refinery, Guwahati, Assam, India.</title>
        <authorList>
            <person name="Mukherjee A."/>
            <person name="Chettri B."/>
            <person name="Langpoklakpam J."/>
            <person name="Singh A.K."/>
            <person name="Chattopadhyay D.J."/>
        </authorList>
    </citation>
    <scope>NUCLEOTIDE SEQUENCE [LARGE SCALE GENOMIC DNA]</scope>
    <source>
        <strain evidence="3 4">CNV2</strain>
    </source>
</reference>
<keyword evidence="1" id="KW-0812">Transmembrane</keyword>
<comment type="caution">
    <text evidence="3">The sequence shown here is derived from an EMBL/GenBank/DDBJ whole genome shotgun (WGS) entry which is preliminary data.</text>
</comment>
<organism evidence="3 4">
    <name type="scientific">Staphylococcus kloosii</name>
    <dbReference type="NCBI Taxonomy" id="29384"/>
    <lineage>
        <taxon>Bacteria</taxon>
        <taxon>Bacillati</taxon>
        <taxon>Bacillota</taxon>
        <taxon>Bacilli</taxon>
        <taxon>Bacillales</taxon>
        <taxon>Staphylococcaceae</taxon>
        <taxon>Staphylococcus</taxon>
    </lineage>
</organism>